<dbReference type="InterPro" id="IPR001387">
    <property type="entry name" value="Cro/C1-type_HTH"/>
</dbReference>
<dbReference type="PANTHER" id="PTHR43236">
    <property type="entry name" value="ANTITOXIN HIGA1"/>
    <property type="match status" value="1"/>
</dbReference>
<evidence type="ECO:0000313" key="4">
    <source>
        <dbReference type="EMBL" id="VFK01794.1"/>
    </source>
</evidence>
<comment type="similarity">
    <text evidence="1">Belongs to the short-chain fatty acyl-CoA assimilation regulator (ScfR) family.</text>
</comment>
<protein>
    <submittedName>
        <fullName evidence="5">HTH-type transcriptional regulator / antitoxin HigA</fullName>
    </submittedName>
</protein>
<dbReference type="Pfam" id="PF06114">
    <property type="entry name" value="Peptidase_M78"/>
    <property type="match status" value="1"/>
</dbReference>
<dbReference type="InterPro" id="IPR052345">
    <property type="entry name" value="Rad_response_metalloprotease"/>
</dbReference>
<name>A0A450VB62_9GAMM</name>
<dbReference type="EMBL" id="CAADFJ010000238">
    <property type="protein sequence ID" value="VFK05120.1"/>
    <property type="molecule type" value="Genomic_DNA"/>
</dbReference>
<feature type="coiled-coil region" evidence="2">
    <location>
        <begin position="271"/>
        <end position="298"/>
    </location>
</feature>
<dbReference type="CDD" id="cd00093">
    <property type="entry name" value="HTH_XRE"/>
    <property type="match status" value="1"/>
</dbReference>
<evidence type="ECO:0000313" key="6">
    <source>
        <dbReference type="EMBL" id="VFK05120.1"/>
    </source>
</evidence>
<evidence type="ECO:0000259" key="3">
    <source>
        <dbReference type="PROSITE" id="PS50943"/>
    </source>
</evidence>
<dbReference type="AlphaFoldDB" id="A0A450VB62"/>
<dbReference type="EMBL" id="CAADFG010000241">
    <property type="protein sequence ID" value="VFK01794.1"/>
    <property type="molecule type" value="Genomic_DNA"/>
</dbReference>
<evidence type="ECO:0000256" key="1">
    <source>
        <dbReference type="ARBA" id="ARBA00007227"/>
    </source>
</evidence>
<gene>
    <name evidence="4" type="ORF">BECKH772A_GA0070896_102413</name>
    <name evidence="5" type="ORF">BECKH772B_GA0070898_102573</name>
    <name evidence="6" type="ORF">BECKH772C_GA0070978_102383</name>
</gene>
<evidence type="ECO:0000313" key="5">
    <source>
        <dbReference type="EMBL" id="VFK02036.1"/>
    </source>
</evidence>
<proteinExistence type="inferred from homology"/>
<dbReference type="Pfam" id="PF01381">
    <property type="entry name" value="HTH_3"/>
    <property type="match status" value="1"/>
</dbReference>
<sequence>MESKYKTPGQLLNALLEQKGWTKRVLAIVLDMSEGAVNKLASDKQKFTAEIAISLEEVLGESADLFVELQKSLDLSVARIKAIPNPGQATRAHLFSELPISEMIKRGWLHADNIKDVKNIEIGLCSFFEANQINEIEILPHAAKKTKVALGTTSVQLAWLYRVKQISAEIIAPKYSTRSVTAAIEKLKPLRISAEATRKVPRILAEAGIRFVIVESLPSAKIDGVCMWLDEFSPVVGMSLRFDRIDNFWFVLRHELEHILCEHGKNKINIDTELSELRANSEENINEEEREANSAASEFMVPIKRIDSFIARKAPAFSERDLIGFSRTIGVHPGLVVGQLQYKSNRYNIFRNHLVKVREYVCPSAVVDGWGTVAPINHQENYS</sequence>
<dbReference type="Gene3D" id="1.10.10.2910">
    <property type="match status" value="1"/>
</dbReference>
<feature type="domain" description="HTH cro/C1-type" evidence="3">
    <location>
        <begin position="12"/>
        <end position="66"/>
    </location>
</feature>
<dbReference type="PROSITE" id="PS50943">
    <property type="entry name" value="HTH_CROC1"/>
    <property type="match status" value="1"/>
</dbReference>
<organism evidence="5">
    <name type="scientific">Candidatus Kentrum eta</name>
    <dbReference type="NCBI Taxonomy" id="2126337"/>
    <lineage>
        <taxon>Bacteria</taxon>
        <taxon>Pseudomonadati</taxon>
        <taxon>Pseudomonadota</taxon>
        <taxon>Gammaproteobacteria</taxon>
        <taxon>Candidatus Kentrum</taxon>
    </lineage>
</organism>
<accession>A0A450VB62</accession>
<evidence type="ECO:0000256" key="2">
    <source>
        <dbReference type="SAM" id="Coils"/>
    </source>
</evidence>
<dbReference type="InterPro" id="IPR010359">
    <property type="entry name" value="IrrE_HExxH"/>
</dbReference>
<dbReference type="SUPFAM" id="SSF47413">
    <property type="entry name" value="lambda repressor-like DNA-binding domains"/>
    <property type="match status" value="1"/>
</dbReference>
<dbReference type="SMART" id="SM00530">
    <property type="entry name" value="HTH_XRE"/>
    <property type="match status" value="1"/>
</dbReference>
<dbReference type="Gene3D" id="1.10.260.40">
    <property type="entry name" value="lambda repressor-like DNA-binding domains"/>
    <property type="match status" value="1"/>
</dbReference>
<reference evidence="5" key="1">
    <citation type="submission" date="2019-02" db="EMBL/GenBank/DDBJ databases">
        <authorList>
            <person name="Gruber-Vodicka R. H."/>
            <person name="Seah K. B. B."/>
        </authorList>
    </citation>
    <scope>NUCLEOTIDE SEQUENCE</scope>
    <source>
        <strain evidence="6">BECK_SA2B12</strain>
        <strain evidence="4">BECK_SA2B15</strain>
        <strain evidence="5">BECK_SA2B20</strain>
    </source>
</reference>
<dbReference type="GO" id="GO:0003677">
    <property type="term" value="F:DNA binding"/>
    <property type="evidence" value="ECO:0007669"/>
    <property type="project" value="InterPro"/>
</dbReference>
<dbReference type="InterPro" id="IPR010982">
    <property type="entry name" value="Lambda_DNA-bd_dom_sf"/>
</dbReference>
<keyword evidence="2" id="KW-0175">Coiled coil</keyword>
<dbReference type="PANTHER" id="PTHR43236:SF1">
    <property type="entry name" value="BLL7220 PROTEIN"/>
    <property type="match status" value="1"/>
</dbReference>
<dbReference type="EMBL" id="CAADFI010000257">
    <property type="protein sequence ID" value="VFK02036.1"/>
    <property type="molecule type" value="Genomic_DNA"/>
</dbReference>